<reference evidence="4 5" key="1">
    <citation type="submission" date="2019-01" db="EMBL/GenBank/DDBJ databases">
        <title>Nuclear Genome Assembly of the Microalgal Biofuel strain Nannochloropsis salina CCMP1776.</title>
        <authorList>
            <person name="Hovde B."/>
        </authorList>
    </citation>
    <scope>NUCLEOTIDE SEQUENCE [LARGE SCALE GENOMIC DNA]</scope>
    <source>
        <strain evidence="4 5">CCMP1776</strain>
    </source>
</reference>
<dbReference type="GO" id="GO:0030042">
    <property type="term" value="P:actin filament depolymerization"/>
    <property type="evidence" value="ECO:0007669"/>
    <property type="project" value="TreeGrafter"/>
</dbReference>
<dbReference type="GO" id="GO:0030864">
    <property type="term" value="C:cortical actin cytoskeleton"/>
    <property type="evidence" value="ECO:0007669"/>
    <property type="project" value="TreeGrafter"/>
</dbReference>
<keyword evidence="2" id="KW-0677">Repeat</keyword>
<dbReference type="PROSITE" id="PS50082">
    <property type="entry name" value="WD_REPEATS_2"/>
    <property type="match status" value="5"/>
</dbReference>
<dbReference type="SMART" id="SM00320">
    <property type="entry name" value="WD40"/>
    <property type="match status" value="9"/>
</dbReference>
<organism evidence="4 5">
    <name type="scientific">Nannochloropsis salina CCMP1776</name>
    <dbReference type="NCBI Taxonomy" id="1027361"/>
    <lineage>
        <taxon>Eukaryota</taxon>
        <taxon>Sar</taxon>
        <taxon>Stramenopiles</taxon>
        <taxon>Ochrophyta</taxon>
        <taxon>Eustigmatophyceae</taxon>
        <taxon>Eustigmatales</taxon>
        <taxon>Monodopsidaceae</taxon>
        <taxon>Microchloropsis</taxon>
        <taxon>Microchloropsis salina</taxon>
    </lineage>
</organism>
<keyword evidence="5" id="KW-1185">Reference proteome</keyword>
<accession>A0A4D9D8N9</accession>
<dbReference type="InterPro" id="IPR015943">
    <property type="entry name" value="WD40/YVTN_repeat-like_dom_sf"/>
</dbReference>
<dbReference type="Proteomes" id="UP000355283">
    <property type="component" value="Unassembled WGS sequence"/>
</dbReference>
<feature type="repeat" description="WD" evidence="3">
    <location>
        <begin position="588"/>
        <end position="626"/>
    </location>
</feature>
<dbReference type="PANTHER" id="PTHR19856">
    <property type="entry name" value="WD-REPEATCONTAINING PROTEIN WDR1"/>
    <property type="match status" value="1"/>
</dbReference>
<sequence length="626" mass="66243">MIIGPQPTTVRGAATHLGKHPTQPKVIYPSGKGGLDEYAHFGEFSPNGCWVASGDASGKVRIWSYDNPEHVLKLEVQGVGGGEVKDLDWDPESQRVVAVGEGQGTNAKVFMRDTGTSLGELNGHGKRVISTAYRPCRPFRLVTASEDTRSVFYHGPPFRLEHSNTEHTNWVNTVRFSPDGALFATASSDRRVVLYAGATGHPVGDLDKDGQCPHAGSVYSLAFNPDGSRLATASADKTIKVWATGSREMEVELPFSRENELGEMQTGVLWLGPSALLSLSLSGDLNVFDVSPGQAARRNTLQGHQVSVTSLAVDRDGGAFYTASYDGVVLAWEARTGSARRLGGPVPRTVNLANHAGKVTGLALVRGGRRLRSVGFDDRLRTARLEVAGEGGPTGAYEGGAEVVLPGQPVTIAGAGGASDLVAVICQPAVLVVYRDGALALTIEKLPCTPSALAMFGEDEVAVGGEDCKVYVYALGEAESASKGAKAVLGGPRGAVSALAYSPGGGYLAVGDSNREITIFERSTVDMEKGREEWDRKVSGQWVHHTSRITALAWSPSGRYLASGSSDTHIMVWSLDGSLPRSRVATFESAHKDGVTVLDWLTESDLISSGNDAVICVWDVASATRA</sequence>
<feature type="repeat" description="WD" evidence="3">
    <location>
        <begin position="542"/>
        <end position="576"/>
    </location>
</feature>
<feature type="repeat" description="WD" evidence="3">
    <location>
        <begin position="211"/>
        <end position="252"/>
    </location>
</feature>
<dbReference type="SUPFAM" id="SSF50978">
    <property type="entry name" value="WD40 repeat-like"/>
    <property type="match status" value="2"/>
</dbReference>
<dbReference type="InterPro" id="IPR001680">
    <property type="entry name" value="WD40_rpt"/>
</dbReference>
<dbReference type="PRINTS" id="PR00320">
    <property type="entry name" value="GPROTEINBRPT"/>
</dbReference>
<evidence type="ECO:0000256" key="1">
    <source>
        <dbReference type="ARBA" id="ARBA00022574"/>
    </source>
</evidence>
<protein>
    <submittedName>
        <fullName evidence="4">Uncharacterized protein</fullName>
    </submittedName>
</protein>
<name>A0A4D9D8N9_9STRA</name>
<dbReference type="AlphaFoldDB" id="A0A4D9D8N9"/>
<dbReference type="InterPro" id="IPR020472">
    <property type="entry name" value="WD40_PAC1"/>
</dbReference>
<gene>
    <name evidence="4" type="ORF">NSK_001137</name>
</gene>
<dbReference type="Gene3D" id="2.130.10.10">
    <property type="entry name" value="YVTN repeat-like/Quinoprotein amine dehydrogenase"/>
    <property type="match status" value="2"/>
</dbReference>
<dbReference type="CDD" id="cd00200">
    <property type="entry name" value="WD40"/>
    <property type="match status" value="1"/>
</dbReference>
<feature type="repeat" description="WD" evidence="3">
    <location>
        <begin position="164"/>
        <end position="195"/>
    </location>
</feature>
<feature type="repeat" description="WD" evidence="3">
    <location>
        <begin position="301"/>
        <end position="342"/>
    </location>
</feature>
<dbReference type="EMBL" id="SDOX01000005">
    <property type="protein sequence ID" value="TFJ87790.1"/>
    <property type="molecule type" value="Genomic_DNA"/>
</dbReference>
<evidence type="ECO:0000313" key="4">
    <source>
        <dbReference type="EMBL" id="TFJ87790.1"/>
    </source>
</evidence>
<evidence type="ECO:0000256" key="3">
    <source>
        <dbReference type="PROSITE-ProRule" id="PRU00221"/>
    </source>
</evidence>
<dbReference type="PROSITE" id="PS00678">
    <property type="entry name" value="WD_REPEATS_1"/>
    <property type="match status" value="1"/>
</dbReference>
<dbReference type="GO" id="GO:0051015">
    <property type="term" value="F:actin filament binding"/>
    <property type="evidence" value="ECO:0007669"/>
    <property type="project" value="TreeGrafter"/>
</dbReference>
<evidence type="ECO:0000313" key="5">
    <source>
        <dbReference type="Proteomes" id="UP000355283"/>
    </source>
</evidence>
<proteinExistence type="predicted"/>
<dbReference type="Pfam" id="PF00400">
    <property type="entry name" value="WD40"/>
    <property type="match status" value="7"/>
</dbReference>
<keyword evidence="1 3" id="KW-0853">WD repeat</keyword>
<dbReference type="PANTHER" id="PTHR19856:SF0">
    <property type="entry name" value="WD REPEAT-CONTAINING PROTEIN 1"/>
    <property type="match status" value="1"/>
</dbReference>
<dbReference type="InterPro" id="IPR019775">
    <property type="entry name" value="WD40_repeat_CS"/>
</dbReference>
<dbReference type="PROSITE" id="PS50294">
    <property type="entry name" value="WD_REPEATS_REGION"/>
    <property type="match status" value="5"/>
</dbReference>
<evidence type="ECO:0000256" key="2">
    <source>
        <dbReference type="ARBA" id="ARBA00022737"/>
    </source>
</evidence>
<dbReference type="OrthoDB" id="2306at2759"/>
<comment type="caution">
    <text evidence="4">The sequence shown here is derived from an EMBL/GenBank/DDBJ whole genome shotgun (WGS) entry which is preliminary data.</text>
</comment>
<dbReference type="InterPro" id="IPR036322">
    <property type="entry name" value="WD40_repeat_dom_sf"/>
</dbReference>